<keyword evidence="1" id="KW-0677">Repeat</keyword>
<dbReference type="Gene3D" id="3.40.50.300">
    <property type="entry name" value="P-loop containing nucleotide triphosphate hydrolases"/>
    <property type="match status" value="1"/>
</dbReference>
<dbReference type="Pfam" id="PF13176">
    <property type="entry name" value="TPR_7"/>
    <property type="match status" value="1"/>
</dbReference>
<evidence type="ECO:0000256" key="2">
    <source>
        <dbReference type="ARBA" id="ARBA00022803"/>
    </source>
</evidence>
<dbReference type="PANTHER" id="PTHR45641:SF19">
    <property type="entry name" value="NEPHROCYSTIN-3"/>
    <property type="match status" value="1"/>
</dbReference>
<reference evidence="3 4" key="1">
    <citation type="submission" date="2014-02" db="EMBL/GenBank/DDBJ databases">
        <title>Transposable element dynamics among asymbiotic and ectomycorrhizal Amanita fungi.</title>
        <authorList>
            <consortium name="DOE Joint Genome Institute"/>
            <person name="Hess J."/>
            <person name="Skrede I."/>
            <person name="Wolfe B."/>
            <person name="LaButti K."/>
            <person name="Ohm R.A."/>
            <person name="Grigoriev I.V."/>
            <person name="Pringle A."/>
        </authorList>
    </citation>
    <scope>NUCLEOTIDE SEQUENCE [LARGE SCALE GENOMIC DNA]</scope>
    <source>
        <strain evidence="3 4">SKay4041</strain>
    </source>
</reference>
<dbReference type="OrthoDB" id="20872at2759"/>
<gene>
    <name evidence="3" type="ORF">AMATHDRAFT_6077</name>
</gene>
<accession>A0A2A9NIR0</accession>
<dbReference type="GO" id="GO:0043531">
    <property type="term" value="F:ADP binding"/>
    <property type="evidence" value="ECO:0007669"/>
    <property type="project" value="InterPro"/>
</dbReference>
<dbReference type="Proteomes" id="UP000242287">
    <property type="component" value="Unassembled WGS sequence"/>
</dbReference>
<dbReference type="SUPFAM" id="SSF52540">
    <property type="entry name" value="P-loop containing nucleoside triphosphate hydrolases"/>
    <property type="match status" value="1"/>
</dbReference>
<dbReference type="InterPro" id="IPR019734">
    <property type="entry name" value="TPR_rpt"/>
</dbReference>
<organism evidence="3 4">
    <name type="scientific">Amanita thiersii Skay4041</name>
    <dbReference type="NCBI Taxonomy" id="703135"/>
    <lineage>
        <taxon>Eukaryota</taxon>
        <taxon>Fungi</taxon>
        <taxon>Dikarya</taxon>
        <taxon>Basidiomycota</taxon>
        <taxon>Agaricomycotina</taxon>
        <taxon>Agaricomycetes</taxon>
        <taxon>Agaricomycetidae</taxon>
        <taxon>Agaricales</taxon>
        <taxon>Pluteineae</taxon>
        <taxon>Amanitaceae</taxon>
        <taxon>Amanita</taxon>
    </lineage>
</organism>
<keyword evidence="4" id="KW-1185">Reference proteome</keyword>
<dbReference type="STRING" id="703135.A0A2A9NIR0"/>
<evidence type="ECO:0000313" key="4">
    <source>
        <dbReference type="Proteomes" id="UP000242287"/>
    </source>
</evidence>
<dbReference type="SMART" id="SM00028">
    <property type="entry name" value="TPR"/>
    <property type="match status" value="9"/>
</dbReference>
<dbReference type="SUPFAM" id="SSF48452">
    <property type="entry name" value="TPR-like"/>
    <property type="match status" value="3"/>
</dbReference>
<dbReference type="PANTHER" id="PTHR45641">
    <property type="entry name" value="TETRATRICOPEPTIDE REPEAT PROTEIN (AFU_ORTHOLOGUE AFUA_6G03870)"/>
    <property type="match status" value="1"/>
</dbReference>
<sequence>MLVMVFDSWTGVVTTLPNGIEMGTGPLAWDDSDFLGIWWENLVTLNASGRSAITTPSRSSSSWTVLRQLMSVPESERPIRQSEGTVPSLFDANQSEFHGIVSHSSLSPINVGQPTTSQVAHIMPTSGFFHHSRDSTIHHGIFQEIHGSQHTTTNVFQPQPRQPSPPVNIHTKHLSSLFTGREEYLEKLRHHFENPGMSKKQRLYLLYGLGGIGKTQICLKFMEELEDVVPYTFWIDASSEDTIISSFKAIVKSTDILVGNSGSSAQQILQEIGKMKKAWFMIYDNADGPPSLVQKYLPQGNKGNIIITSRNGALKRLTSNCGTEVTQMRDDEAVLLLVKAAGFDDAIMDKEGYKEIISKLGCIPLAVDMAGAYMQATQCSPSDYLELFSKEFKKLMNEEEHAEFSDYGYTTYGTWEISMQRIQSRIHDKKHLGPESAIDILHVVAFLHHVDVPLDMFRRAAEGNRMKYGLKPKLLQLDASGSWSQYFFNSGMQELLSFSLIKKDVTQNTLSMHPLVHRWLRDRLPETDVKQKYEEARFILCSSVDPQDIDYGYWLALVPHLKANNEHGGKYKLQEDTQWQLYRMGCVFLKTANYADADYQFQKCLELDLKLGSDYPGLFSSMNNVGTTYHEQGRLDEAEKLLKIVVDGLKLKFGCDHSDTLTCMNNLAMIYQDQGRFDESEKLLKVVIESRKFKLGHDHPDTSSSMNNLALTYHKQGRLAESEELYQLVVESSRQKLGYDHPDTLITMNNLVQIYMDQGKWDESEALFRHAVQTLEMKLGHDHPHTLNAMSSLASCYQKQSKWDESEKLLKVVIESSKLKLGHDHPITLHCINTLAQSYYCEGRWEESEKLFQLVVESRILKLGPDHYDTLYSMQNLASTFHYKGRWNESEKLFKEVLEVLQVKFENNHPLTLRVMNNLAVLYCDQGKWDESEKLLKEVVEQGKLRYGLQHPKTVSPINNLAKVYEKQGNWVELEKLLQEIVEERKLRLGYKHPDTLSAMDKLALSYEKQWKWVQAKKLLKVIVEERKLILELYHPDTLSAMDRLAITYEKQGRWDKSEKLLNVIFDEIKLKLGPDHPDTLTSMNNLAVSYRQQEKWDESEKLFDMVIESRKLKLGHDHPSTLITLSNLASSYLGQGRWHEAEKVLEEVVEKSKLKLGHNHPHTLEFVHNLARVYRHQGRWEESDLLLKLGQ</sequence>
<evidence type="ECO:0008006" key="5">
    <source>
        <dbReference type="Google" id="ProtNLM"/>
    </source>
</evidence>
<name>A0A2A9NIR0_9AGAR</name>
<dbReference type="AlphaFoldDB" id="A0A2A9NIR0"/>
<keyword evidence="2" id="KW-0802">TPR repeat</keyword>
<dbReference type="InterPro" id="IPR011990">
    <property type="entry name" value="TPR-like_helical_dom_sf"/>
</dbReference>
<dbReference type="PRINTS" id="PR00381">
    <property type="entry name" value="KINESINLIGHT"/>
</dbReference>
<dbReference type="InterPro" id="IPR027417">
    <property type="entry name" value="P-loop_NTPase"/>
</dbReference>
<dbReference type="Gene3D" id="1.25.40.10">
    <property type="entry name" value="Tetratricopeptide repeat domain"/>
    <property type="match status" value="4"/>
</dbReference>
<evidence type="ECO:0000313" key="3">
    <source>
        <dbReference type="EMBL" id="PFH48137.1"/>
    </source>
</evidence>
<evidence type="ECO:0000256" key="1">
    <source>
        <dbReference type="ARBA" id="ARBA00022737"/>
    </source>
</evidence>
<dbReference type="Pfam" id="PF13424">
    <property type="entry name" value="TPR_12"/>
    <property type="match status" value="5"/>
</dbReference>
<protein>
    <recommendedName>
        <fullName evidence="5">NB-ARC domain-containing protein</fullName>
    </recommendedName>
</protein>
<dbReference type="EMBL" id="KZ302075">
    <property type="protein sequence ID" value="PFH48137.1"/>
    <property type="molecule type" value="Genomic_DNA"/>
</dbReference>
<dbReference type="Pfam" id="PF13374">
    <property type="entry name" value="TPR_10"/>
    <property type="match status" value="2"/>
</dbReference>
<proteinExistence type="predicted"/>